<organism evidence="7 8">
    <name type="scientific">Streptococcus danieliae</name>
    <dbReference type="NCBI Taxonomy" id="747656"/>
    <lineage>
        <taxon>Bacteria</taxon>
        <taxon>Bacillati</taxon>
        <taxon>Bacillota</taxon>
        <taxon>Bacilli</taxon>
        <taxon>Lactobacillales</taxon>
        <taxon>Streptococcaceae</taxon>
        <taxon>Streptococcus</taxon>
    </lineage>
</organism>
<reference evidence="7 8" key="1">
    <citation type="submission" date="2020-07" db="EMBL/GenBank/DDBJ databases">
        <title>MOT database genomes.</title>
        <authorList>
            <person name="Joseph S."/>
            <person name="Aduse-Opoku J."/>
            <person name="Hashim A."/>
            <person name="Wade W."/>
            <person name="Curtis M."/>
        </authorList>
    </citation>
    <scope>NUCLEOTIDE SEQUENCE [LARGE SCALE GENOMIC DNA]</scope>
    <source>
        <strain evidence="7 8">CCW311</strain>
    </source>
</reference>
<evidence type="ECO:0000259" key="6">
    <source>
        <dbReference type="PROSITE" id="PS51012"/>
    </source>
</evidence>
<evidence type="ECO:0000256" key="5">
    <source>
        <dbReference type="SAM" id="Phobius"/>
    </source>
</evidence>
<evidence type="ECO:0000256" key="4">
    <source>
        <dbReference type="ARBA" id="ARBA00023136"/>
    </source>
</evidence>
<comment type="caution">
    <text evidence="7">The sequence shown here is derived from an EMBL/GenBank/DDBJ whole genome shotgun (WGS) entry which is preliminary data.</text>
</comment>
<dbReference type="GO" id="GO:0043190">
    <property type="term" value="C:ATP-binding cassette (ABC) transporter complex"/>
    <property type="evidence" value="ECO:0007669"/>
    <property type="project" value="InterPro"/>
</dbReference>
<keyword evidence="3 5" id="KW-1133">Transmembrane helix</keyword>
<dbReference type="EMBL" id="JACBYG010000056">
    <property type="protein sequence ID" value="NYS49377.1"/>
    <property type="molecule type" value="Genomic_DNA"/>
</dbReference>
<feature type="domain" description="ABC transmembrane type-2" evidence="6">
    <location>
        <begin position="17"/>
        <end position="240"/>
    </location>
</feature>
<feature type="transmembrane region" description="Helical" evidence="5">
    <location>
        <begin position="163"/>
        <end position="182"/>
    </location>
</feature>
<evidence type="ECO:0000256" key="3">
    <source>
        <dbReference type="ARBA" id="ARBA00022989"/>
    </source>
</evidence>
<dbReference type="InterPro" id="IPR013525">
    <property type="entry name" value="ABC2_TM"/>
</dbReference>
<dbReference type="GO" id="GO:0140359">
    <property type="term" value="F:ABC-type transporter activity"/>
    <property type="evidence" value="ECO:0007669"/>
    <property type="project" value="InterPro"/>
</dbReference>
<dbReference type="Pfam" id="PF12698">
    <property type="entry name" value="ABC2_membrane_3"/>
    <property type="match status" value="1"/>
</dbReference>
<evidence type="ECO:0000256" key="2">
    <source>
        <dbReference type="ARBA" id="ARBA00022692"/>
    </source>
</evidence>
<proteinExistence type="predicted"/>
<accession>A0A7Z0LDC2</accession>
<dbReference type="PROSITE" id="PS51012">
    <property type="entry name" value="ABC_TM2"/>
    <property type="match status" value="1"/>
</dbReference>
<dbReference type="InterPro" id="IPR000412">
    <property type="entry name" value="ABC_2_transport"/>
</dbReference>
<dbReference type="Proteomes" id="UP000563349">
    <property type="component" value="Unassembled WGS sequence"/>
</dbReference>
<gene>
    <name evidence="7" type="ORF">HZY93_05270</name>
</gene>
<dbReference type="PANTHER" id="PTHR43229">
    <property type="entry name" value="NODULATION PROTEIN J"/>
    <property type="match status" value="1"/>
</dbReference>
<feature type="transmembrane region" description="Helical" evidence="5">
    <location>
        <begin position="131"/>
        <end position="151"/>
    </location>
</feature>
<evidence type="ECO:0000256" key="1">
    <source>
        <dbReference type="ARBA" id="ARBA00004141"/>
    </source>
</evidence>
<feature type="transmembrane region" description="Helical" evidence="5">
    <location>
        <begin position="100"/>
        <end position="119"/>
    </location>
</feature>
<sequence length="245" mass="27760">MKALLTIESIRLKRSLGSFLLAIGIPLFFFTLFSSTVHMEQPEAQESFLISYMLTMTSFSMSSFALFSFPMMLVEDQKNHWLSFLCHSPLPLWKYHLSKILRVGLCFLASILIVFLNGAFLRNIQLTPATWLLSALLLLLTATVYLALGLCLQHIQSEQTLSLVANVLFLLLAILGGSWMPISLFPDWLQGISKLTPSYHVNQLVVQYALKGEFFWKSLLVVLGYAIIFYSISSILSKQKKVRLL</sequence>
<dbReference type="AlphaFoldDB" id="A0A7Z0LDC2"/>
<evidence type="ECO:0000313" key="7">
    <source>
        <dbReference type="EMBL" id="NYS49377.1"/>
    </source>
</evidence>
<keyword evidence="8" id="KW-1185">Reference proteome</keyword>
<feature type="transmembrane region" description="Helical" evidence="5">
    <location>
        <begin position="49"/>
        <end position="74"/>
    </location>
</feature>
<feature type="transmembrane region" description="Helical" evidence="5">
    <location>
        <begin position="16"/>
        <end position="37"/>
    </location>
</feature>
<dbReference type="RefSeq" id="WP_179923963.1">
    <property type="nucleotide sequence ID" value="NZ_CP128228.1"/>
</dbReference>
<dbReference type="PIRSF" id="PIRSF006648">
    <property type="entry name" value="DrrB"/>
    <property type="match status" value="1"/>
</dbReference>
<dbReference type="InterPro" id="IPR047817">
    <property type="entry name" value="ABC2_TM_bact-type"/>
</dbReference>
<keyword evidence="4 5" id="KW-0472">Membrane</keyword>
<keyword evidence="2 5" id="KW-0812">Transmembrane</keyword>
<comment type="subcellular location">
    <subcellularLocation>
        <location evidence="1">Membrane</location>
        <topology evidence="1">Multi-pass membrane protein</topology>
    </subcellularLocation>
</comment>
<evidence type="ECO:0000313" key="8">
    <source>
        <dbReference type="Proteomes" id="UP000563349"/>
    </source>
</evidence>
<dbReference type="PANTHER" id="PTHR43229:SF2">
    <property type="entry name" value="NODULATION PROTEIN J"/>
    <property type="match status" value="1"/>
</dbReference>
<protein>
    <submittedName>
        <fullName evidence="7">ABC transporter permease</fullName>
    </submittedName>
</protein>
<dbReference type="InterPro" id="IPR051784">
    <property type="entry name" value="Nod_factor_ABC_transporter"/>
</dbReference>
<feature type="transmembrane region" description="Helical" evidence="5">
    <location>
        <begin position="214"/>
        <end position="236"/>
    </location>
</feature>
<name>A0A7Z0LDC2_9STRE</name>